<proteinExistence type="predicted"/>
<evidence type="ECO:0000313" key="2">
    <source>
        <dbReference type="EMBL" id="VDM61767.1"/>
    </source>
</evidence>
<dbReference type="WBParaSite" id="ACOC_0001018101-mRNA-1">
    <property type="protein sequence ID" value="ACOC_0001018101-mRNA-1"/>
    <property type="gene ID" value="ACOC_0001018101"/>
</dbReference>
<keyword evidence="3" id="KW-1185">Reference proteome</keyword>
<feature type="transmembrane region" description="Helical" evidence="1">
    <location>
        <begin position="47"/>
        <end position="65"/>
    </location>
</feature>
<dbReference type="Proteomes" id="UP000267027">
    <property type="component" value="Unassembled WGS sequence"/>
</dbReference>
<organism evidence="4">
    <name type="scientific">Angiostrongylus costaricensis</name>
    <name type="common">Nematode worm</name>
    <dbReference type="NCBI Taxonomy" id="334426"/>
    <lineage>
        <taxon>Eukaryota</taxon>
        <taxon>Metazoa</taxon>
        <taxon>Ecdysozoa</taxon>
        <taxon>Nematoda</taxon>
        <taxon>Chromadorea</taxon>
        <taxon>Rhabditida</taxon>
        <taxon>Rhabditina</taxon>
        <taxon>Rhabditomorpha</taxon>
        <taxon>Strongyloidea</taxon>
        <taxon>Metastrongylidae</taxon>
        <taxon>Angiostrongylus</taxon>
    </lineage>
</organism>
<reference evidence="2 3" key="2">
    <citation type="submission" date="2018-11" db="EMBL/GenBank/DDBJ databases">
        <authorList>
            <consortium name="Pathogen Informatics"/>
        </authorList>
    </citation>
    <scope>NUCLEOTIDE SEQUENCE [LARGE SCALE GENOMIC DNA]</scope>
    <source>
        <strain evidence="2 3">Costa Rica</strain>
    </source>
</reference>
<protein>
    <submittedName>
        <fullName evidence="4">Bestrophin homolog</fullName>
    </submittedName>
</protein>
<reference evidence="4" key="1">
    <citation type="submission" date="2017-02" db="UniProtKB">
        <authorList>
            <consortium name="WormBaseParasite"/>
        </authorList>
    </citation>
    <scope>IDENTIFICATION</scope>
</reference>
<accession>A0A0R3PVU0</accession>
<evidence type="ECO:0000256" key="1">
    <source>
        <dbReference type="SAM" id="Phobius"/>
    </source>
</evidence>
<sequence>MEKNFSRTCDHRGASGVGVLVNTRWAVSINLFERLITRIERLWLKRWELITSLTFFVTYALAFSYDKDEVDTFYFVLKFYGEGYTFF</sequence>
<evidence type="ECO:0000313" key="4">
    <source>
        <dbReference type="WBParaSite" id="ACOC_0001018101-mRNA-1"/>
    </source>
</evidence>
<evidence type="ECO:0000313" key="3">
    <source>
        <dbReference type="Proteomes" id="UP000267027"/>
    </source>
</evidence>
<name>A0A0R3PVU0_ANGCS</name>
<dbReference type="AlphaFoldDB" id="A0A0R3PVU0"/>
<keyword evidence="1" id="KW-1133">Transmembrane helix</keyword>
<keyword evidence="1" id="KW-0472">Membrane</keyword>
<gene>
    <name evidence="2" type="ORF">ACOC_LOCUS10182</name>
</gene>
<keyword evidence="1" id="KW-0812">Transmembrane</keyword>
<dbReference type="EMBL" id="UYYA01004422">
    <property type="protein sequence ID" value="VDM61767.1"/>
    <property type="molecule type" value="Genomic_DNA"/>
</dbReference>